<accession>A0A1X7UQ91</accession>
<protein>
    <submittedName>
        <fullName evidence="2">Uncharacterized protein</fullName>
    </submittedName>
</protein>
<feature type="compositionally biased region" description="Basic and acidic residues" evidence="1">
    <location>
        <begin position="86"/>
        <end position="102"/>
    </location>
</feature>
<name>A0A1X7UQ91_AMPQE</name>
<dbReference type="AlphaFoldDB" id="A0A1X7UQ91"/>
<reference evidence="2" key="1">
    <citation type="submission" date="2017-05" db="UniProtKB">
        <authorList>
            <consortium name="EnsemblMetazoa"/>
        </authorList>
    </citation>
    <scope>IDENTIFICATION</scope>
</reference>
<evidence type="ECO:0000313" key="2">
    <source>
        <dbReference type="EnsemblMetazoa" id="Aqu2.1.29831_001"/>
    </source>
</evidence>
<evidence type="ECO:0000256" key="1">
    <source>
        <dbReference type="SAM" id="MobiDB-lite"/>
    </source>
</evidence>
<sequence>NEGGEAASVTRNLRHKLYELRPELMDHYLCAGQWLAMELHIFEIKKTLSQQQMSEADKEGVSNSKTEATRMILNLIHLKPDLYEGGVAEKNEQEGKTNDKTDQSATEITPTKFKDFNVLFNLDILTAGITHADSAEVMHKDNVKSL</sequence>
<dbReference type="EnsemblMetazoa" id="Aqu2.1.29831_001">
    <property type="protein sequence ID" value="Aqu2.1.29831_001"/>
    <property type="gene ID" value="Aqu2.1.29831"/>
</dbReference>
<organism evidence="2">
    <name type="scientific">Amphimedon queenslandica</name>
    <name type="common">Sponge</name>
    <dbReference type="NCBI Taxonomy" id="400682"/>
    <lineage>
        <taxon>Eukaryota</taxon>
        <taxon>Metazoa</taxon>
        <taxon>Porifera</taxon>
        <taxon>Demospongiae</taxon>
        <taxon>Heteroscleromorpha</taxon>
        <taxon>Haplosclerida</taxon>
        <taxon>Niphatidae</taxon>
        <taxon>Amphimedon</taxon>
    </lineage>
</organism>
<dbReference type="InParanoid" id="A0A1X7UQ91"/>
<proteinExistence type="predicted"/>
<feature type="region of interest" description="Disordered" evidence="1">
    <location>
        <begin position="86"/>
        <end position="106"/>
    </location>
</feature>
<dbReference type="OrthoDB" id="1414216at2759"/>